<feature type="chain" id="PRO_5012297230" description="DUF1553 domain-containing protein" evidence="1">
    <location>
        <begin position="24"/>
        <end position="772"/>
    </location>
</feature>
<keyword evidence="1" id="KW-0732">Signal</keyword>
<organism evidence="4 5">
    <name type="scientific">Duganella sacchari</name>
    <dbReference type="NCBI Taxonomy" id="551987"/>
    <lineage>
        <taxon>Bacteria</taxon>
        <taxon>Pseudomonadati</taxon>
        <taxon>Pseudomonadota</taxon>
        <taxon>Betaproteobacteria</taxon>
        <taxon>Burkholderiales</taxon>
        <taxon>Oxalobacteraceae</taxon>
        <taxon>Telluria group</taxon>
        <taxon>Duganella</taxon>
    </lineage>
</organism>
<dbReference type="Pfam" id="PF07583">
    <property type="entry name" value="PSCyt2"/>
    <property type="match status" value="1"/>
</dbReference>
<evidence type="ECO:0000313" key="4">
    <source>
        <dbReference type="EMBL" id="SHN67669.1"/>
    </source>
</evidence>
<dbReference type="EMBL" id="FRCX01000012">
    <property type="protein sequence ID" value="SHN67669.1"/>
    <property type="molecule type" value="Genomic_DNA"/>
</dbReference>
<protein>
    <recommendedName>
        <fullName evidence="6">DUF1553 domain-containing protein</fullName>
    </recommendedName>
</protein>
<dbReference type="PANTHER" id="PTHR35889:SF3">
    <property type="entry name" value="F-BOX DOMAIN-CONTAINING PROTEIN"/>
    <property type="match status" value="1"/>
</dbReference>
<accession>A0A1M7TAB7</accession>
<dbReference type="AlphaFoldDB" id="A0A1M7TAB7"/>
<dbReference type="PANTHER" id="PTHR35889">
    <property type="entry name" value="CYCLOINULO-OLIGOSACCHARIDE FRUCTANOTRANSFERASE-RELATED"/>
    <property type="match status" value="1"/>
</dbReference>
<reference evidence="5" key="1">
    <citation type="submission" date="2016-11" db="EMBL/GenBank/DDBJ databases">
        <authorList>
            <person name="Varghese N."/>
            <person name="Submissions S."/>
        </authorList>
    </citation>
    <scope>NUCLEOTIDE SEQUENCE [LARGE SCALE GENOMIC DNA]</scope>
    <source>
        <strain evidence="5">Sac-22</strain>
    </source>
</reference>
<evidence type="ECO:0000313" key="5">
    <source>
        <dbReference type="Proteomes" id="UP000184339"/>
    </source>
</evidence>
<evidence type="ECO:0000259" key="3">
    <source>
        <dbReference type="Pfam" id="PF07587"/>
    </source>
</evidence>
<evidence type="ECO:0000256" key="1">
    <source>
        <dbReference type="SAM" id="SignalP"/>
    </source>
</evidence>
<keyword evidence="5" id="KW-1185">Reference proteome</keyword>
<feature type="domain" description="DUF1549" evidence="2">
    <location>
        <begin position="66"/>
        <end position="271"/>
    </location>
</feature>
<evidence type="ECO:0008006" key="6">
    <source>
        <dbReference type="Google" id="ProtNLM"/>
    </source>
</evidence>
<feature type="signal peptide" evidence="1">
    <location>
        <begin position="1"/>
        <end position="23"/>
    </location>
</feature>
<sequence length="772" mass="86447">MNHPVIKTLSVAVLLALSAALSAATDDKPADTAKPASAPTKAAWAYTTPQRPVVPTVKQKAWVRTPVDAFVLAKLEEKGLKPSPDADRATYIRRATLDTWGLLPTPEDVKAFVNDKSPDAYEKLADRLLSSPHYGERQARRWLDLARYADSAGFQQDVTRPNNYRYRDYVITAFNSDKPFNRFIREQIAGDEIWPENQEAHVATGFLAGYPDNLNSRDLVQRKYQIATDMTDLVGETFLASTIGCARCHNHKADKVSQKEYFQLQAFFANTSFDEKAPAIKGDAELAFEKQQTAYREATKEIRAKQKAILDTVRTDGVKYHKERYLTDSRDAIFKPEAEWTAMDRWVNFRLKSVSSEQDVVAYLRLTSEDKDAAEYNPANVEKWKQYQKLTADLRKFDKLKPEKGSLTLTTATELGHADAPPTFVRFGGVHERPTDEVQPALPALWAGANAKLDIKPSASSSGRRTALADWLASDSNPLTARVYVNRVWSQYFANGIIGTVADFGRAGQKPTHPELLDYLATDFVQSGWRVKKLHREILLSSVYRQSSAQRDDVLKADPDNKLLAVYPRKRLEAEAIRDSLLAASGQLVDKVGGPAVFPQVPGNFNAGNLWTASTDPQEQNRRSVYVFVRRSVPYPLTQSFDPADPSHAHHKRDVTTTPLQALTLFNSDVVFSWSQALAGRVIREAGKDENAQLDRLYEILFARSPNKSERAVLKDFLNKEEKIIQAKNADGKFEVAVPVGAKEKQLNPIRAAAFVDLVHAVANSNDFAYRF</sequence>
<name>A0A1M7TAB7_9BURK</name>
<dbReference type="Pfam" id="PF07587">
    <property type="entry name" value="PSD1"/>
    <property type="match status" value="1"/>
</dbReference>
<gene>
    <name evidence="4" type="ORF">SAMN05192549_11223</name>
</gene>
<dbReference type="RefSeq" id="WP_208861924.1">
    <property type="nucleotide sequence ID" value="NZ_FRCX01000012.1"/>
</dbReference>
<dbReference type="InterPro" id="IPR011444">
    <property type="entry name" value="DUF1549"/>
</dbReference>
<feature type="domain" description="DUF1553" evidence="3">
    <location>
        <begin position="464"/>
        <end position="718"/>
    </location>
</feature>
<dbReference type="InterPro" id="IPR022655">
    <property type="entry name" value="DUF1553"/>
</dbReference>
<proteinExistence type="predicted"/>
<evidence type="ECO:0000259" key="2">
    <source>
        <dbReference type="Pfam" id="PF07583"/>
    </source>
</evidence>
<dbReference type="STRING" id="551987.SAMN05192549_11223"/>
<dbReference type="Proteomes" id="UP000184339">
    <property type="component" value="Unassembled WGS sequence"/>
</dbReference>